<organism evidence="1">
    <name type="scientific">Rhizobium leguminosarum bv. trifolii</name>
    <dbReference type="NCBI Taxonomy" id="386"/>
    <lineage>
        <taxon>Bacteria</taxon>
        <taxon>Pseudomonadati</taxon>
        <taxon>Pseudomonadota</taxon>
        <taxon>Alphaproteobacteria</taxon>
        <taxon>Hyphomicrobiales</taxon>
        <taxon>Rhizobiaceae</taxon>
        <taxon>Rhizobium/Agrobacterium group</taxon>
        <taxon>Rhizobium</taxon>
    </lineage>
</organism>
<sequence>MSQSGVVTNSEGASGKVPMTANEAWLSQTVCNVDPSDSEYTERAVWGNSRLNLSMTAVSLDVGSITSTANASSASM</sequence>
<accession>A0A1C9HNE7</accession>
<protein>
    <submittedName>
        <fullName evidence="1">Uncharacterized protein</fullName>
    </submittedName>
</protein>
<dbReference type="AlphaFoldDB" id="A0A1C9HNE7"/>
<reference evidence="1" key="2">
    <citation type="journal article" date="2016" name="Front. Microbiol.">
        <title>The Regulatory Protein RosR Affects Rhizobium leguminosarum bv. trifolii Protein Profiles, Cell Surface Properties, and Symbiosis with Clover.</title>
        <authorList>
            <person name="Rachwal K."/>
            <person name="Boguszewska A."/>
            <person name="Kopcinska J."/>
            <person name="Karas M."/>
            <person name="Tchorzewski M."/>
            <person name="Janczarek M."/>
        </authorList>
    </citation>
    <scope>NUCLEOTIDE SEQUENCE</scope>
    <source>
        <strain evidence="1">Rt24.2</strain>
    </source>
</reference>
<name>A0A1C9HNE7_RHILT</name>
<reference evidence="1" key="1">
    <citation type="journal article" date="2015" name="BMC Genomics">
        <title>Transcriptome profiling of a Rhizobium leguminosarum bv. trifolii rosR mutant reveals the role of the transcriptional regulator RosR in motility, synthesis of cell-surface components, and other cellular processes.</title>
        <authorList>
            <person name="Rachwal K."/>
            <person name="Matczynska E."/>
            <person name="Janczarek M."/>
        </authorList>
    </citation>
    <scope>NUCLEOTIDE SEQUENCE</scope>
    <source>
        <strain evidence="1">Rt24.2</strain>
    </source>
</reference>
<dbReference type="EMBL" id="KX485821">
    <property type="protein sequence ID" value="AOO88185.1"/>
    <property type="molecule type" value="Genomic_DNA"/>
</dbReference>
<proteinExistence type="predicted"/>
<evidence type="ECO:0000313" key="1">
    <source>
        <dbReference type="EMBL" id="AOO88185.1"/>
    </source>
</evidence>